<evidence type="ECO:0000259" key="1">
    <source>
        <dbReference type="Pfam" id="PF05899"/>
    </source>
</evidence>
<dbReference type="Proteomes" id="UP000295601">
    <property type="component" value="Unassembled WGS sequence"/>
</dbReference>
<comment type="caution">
    <text evidence="2">The sequence shown here is derived from an EMBL/GenBank/DDBJ whole genome shotgun (WGS) entry which is preliminary data.</text>
</comment>
<organism evidence="2 3">
    <name type="scientific">Leucobacter luti</name>
    <dbReference type="NCBI Taxonomy" id="340320"/>
    <lineage>
        <taxon>Bacteria</taxon>
        <taxon>Bacillati</taxon>
        <taxon>Actinomycetota</taxon>
        <taxon>Actinomycetes</taxon>
        <taxon>Micrococcales</taxon>
        <taxon>Microbacteriaceae</taxon>
        <taxon>Leucobacter</taxon>
    </lineage>
</organism>
<accession>A0A4R6S7D3</accession>
<keyword evidence="3" id="KW-1185">Reference proteome</keyword>
<evidence type="ECO:0000313" key="3">
    <source>
        <dbReference type="Proteomes" id="UP000295601"/>
    </source>
</evidence>
<evidence type="ECO:0000313" key="2">
    <source>
        <dbReference type="EMBL" id="TDP95621.1"/>
    </source>
</evidence>
<dbReference type="Gene3D" id="2.60.120.10">
    <property type="entry name" value="Jelly Rolls"/>
    <property type="match status" value="1"/>
</dbReference>
<dbReference type="OrthoDB" id="9799053at2"/>
<proteinExistence type="predicted"/>
<reference evidence="2 3" key="1">
    <citation type="submission" date="2019-03" db="EMBL/GenBank/DDBJ databases">
        <title>Genomic analyses of the natural microbiome of Caenorhabditis elegans.</title>
        <authorList>
            <person name="Samuel B."/>
        </authorList>
    </citation>
    <scope>NUCLEOTIDE SEQUENCE [LARGE SCALE GENOMIC DNA]</scope>
    <source>
        <strain evidence="2 3">JUb18</strain>
    </source>
</reference>
<feature type="domain" description="(S)-ureidoglycine aminohydrolase cupin" evidence="1">
    <location>
        <begin position="55"/>
        <end position="132"/>
    </location>
</feature>
<dbReference type="AlphaFoldDB" id="A0A4R6S7D3"/>
<name>A0A4R6S7D3_9MICO</name>
<dbReference type="EMBL" id="SNYA01000001">
    <property type="protein sequence ID" value="TDP95621.1"/>
    <property type="molecule type" value="Genomic_DNA"/>
</dbReference>
<dbReference type="SUPFAM" id="SSF51182">
    <property type="entry name" value="RmlC-like cupins"/>
    <property type="match status" value="1"/>
</dbReference>
<dbReference type="InterPro" id="IPR014710">
    <property type="entry name" value="RmlC-like_jellyroll"/>
</dbReference>
<dbReference type="InterPro" id="IPR011051">
    <property type="entry name" value="RmlC_Cupin_sf"/>
</dbReference>
<dbReference type="InterPro" id="IPR008579">
    <property type="entry name" value="UGlyAH_Cupin_dom"/>
</dbReference>
<gene>
    <name evidence="2" type="ORF">EDF62_0312</name>
</gene>
<dbReference type="RefSeq" id="WP_133615533.1">
    <property type="nucleotide sequence ID" value="NZ_CP080492.1"/>
</dbReference>
<dbReference type="Pfam" id="PF05899">
    <property type="entry name" value="Cupin_3"/>
    <property type="match status" value="1"/>
</dbReference>
<sequence length="136" mass="14211">MSARAAETELPEGLNAVVRAASVPVALDAVATDDVVAGSPEQGFVELGSIAGVGAGIWELRGGTVTDTEIDELFVVLSGWATIELLSEPDTAPSLDRTGDPRTVEVGPGDVMRLVAGTRTKWTVPDHIRKIYIAAE</sequence>
<protein>
    <recommendedName>
        <fullName evidence="1">(S)-ureidoglycine aminohydrolase cupin domain-containing protein</fullName>
    </recommendedName>
</protein>